<organism evidence="7 8">
    <name type="scientific">Jatrophihabitans telluris</name>
    <dbReference type="NCBI Taxonomy" id="2038343"/>
    <lineage>
        <taxon>Bacteria</taxon>
        <taxon>Bacillati</taxon>
        <taxon>Actinomycetota</taxon>
        <taxon>Actinomycetes</taxon>
        <taxon>Jatrophihabitantales</taxon>
        <taxon>Jatrophihabitantaceae</taxon>
        <taxon>Jatrophihabitans</taxon>
    </lineage>
</organism>
<keyword evidence="1 5" id="KW-0547">Nucleotide-binding</keyword>
<evidence type="ECO:0000256" key="4">
    <source>
        <dbReference type="ARBA" id="ARBA00022840"/>
    </source>
</evidence>
<dbReference type="Gene3D" id="3.40.50.300">
    <property type="entry name" value="P-loop containing nucleotide triphosphate hydrolases"/>
    <property type="match status" value="3"/>
</dbReference>
<keyword evidence="8" id="KW-1185">Reference proteome</keyword>
<keyword evidence="2 5" id="KW-0378">Hydrolase</keyword>
<sequence length="708" mass="77078">MLEETRRGPTAGTPAARAERDAFATLHADQLARLRAVSDRLAFGRLDLLDGSHHHIGRIGLANATGARILIDWRAPAAEPFYQATPADPQGVLSRRHLTTSGRRVTAISDEILDYQAFTDEPRDETTVSDEGALMLALNAHRTGQMRDIVSTIQAEQDRIVRDQLAGILVVQGGPGTGKTAVALHRAAYLLYAHRQRLERSGVLLVGPNRRFLHYIEQVLPSLGETGVVMATPGELFPGVSTVVGESAEVERLKGSGRMIRVVSGAVRARQRLPRKSIPLKIDGTTVLLTENDAFAARQRARNSRKPHNEARTVFVVELLELLVQRYAKALDIELTGTGSADTRAELVTSLRDSRDVRREINLLWMPLTPQQLLTELYSDPGFRRAATGGMSERDRQLLHREAGEPWSVADVALLDEAAELLGEDDAVARAAAARRAAERVGELEFAEQSLETFGAVGAVTADDLVDRYAGQRERRTVAEHAAGDRSWAYGHIVVDEAQELSAMQWRMLMRRCPTRSMTLVGDPAQTSSSAGATNWGQVLDRYVRDRWRLSQLSVNYRTPRVVMDDAIAVMTAAGIGVGTLTSAREGHQPPVVRRVELDLIEDVVMTALAEQRQAAGGSVAVIVPAGLQAAIEGALSAAVDEGSPEIVVLTAGQAKGLEFDSVLVVEPAAIVAERRRGVNDLYVAMSRPTQRLTVLHERALPAGLVDR</sequence>
<dbReference type="InterPro" id="IPR000212">
    <property type="entry name" value="DNA_helicase_UvrD/REP"/>
</dbReference>
<name>A0ABY4QX25_9ACTN</name>
<reference evidence="7" key="1">
    <citation type="journal article" date="2018" name="Int. J. Syst. Evol. Microbiol.">
        <title>Jatrophihabitans telluris sp. nov., isolated from sediment soil of lava forest wetlands and the emended description of the genus Jatrophihabitans.</title>
        <authorList>
            <person name="Lee K.C."/>
            <person name="Suh M.K."/>
            <person name="Eom M.K."/>
            <person name="Kim K.K."/>
            <person name="Kim J.S."/>
            <person name="Kim D.S."/>
            <person name="Ko S.H."/>
            <person name="Shin Y.K."/>
            <person name="Lee J.S."/>
        </authorList>
    </citation>
    <scope>NUCLEOTIDE SEQUENCE</scope>
    <source>
        <strain evidence="7">N237</strain>
    </source>
</reference>
<feature type="binding site" evidence="5">
    <location>
        <begin position="173"/>
        <end position="180"/>
    </location>
    <ligand>
        <name>ATP</name>
        <dbReference type="ChEBI" id="CHEBI:30616"/>
    </ligand>
</feature>
<dbReference type="SUPFAM" id="SSF52540">
    <property type="entry name" value="P-loop containing nucleoside triphosphate hydrolases"/>
    <property type="match status" value="1"/>
</dbReference>
<dbReference type="Proteomes" id="UP001056336">
    <property type="component" value="Chromosome"/>
</dbReference>
<protein>
    <submittedName>
        <fullName evidence="7">AAA family ATPase</fullName>
    </submittedName>
</protein>
<evidence type="ECO:0000259" key="6">
    <source>
        <dbReference type="PROSITE" id="PS51198"/>
    </source>
</evidence>
<dbReference type="RefSeq" id="WP_249770009.1">
    <property type="nucleotide sequence ID" value="NZ_CP097332.1"/>
</dbReference>
<evidence type="ECO:0000313" key="7">
    <source>
        <dbReference type="EMBL" id="UQX87465.1"/>
    </source>
</evidence>
<keyword evidence="3 5" id="KW-0347">Helicase</keyword>
<dbReference type="EMBL" id="CP097332">
    <property type="protein sequence ID" value="UQX87465.1"/>
    <property type="molecule type" value="Genomic_DNA"/>
</dbReference>
<proteinExistence type="predicted"/>
<gene>
    <name evidence="7" type="ORF">M6D93_14290</name>
</gene>
<evidence type="ECO:0000256" key="3">
    <source>
        <dbReference type="ARBA" id="ARBA00022806"/>
    </source>
</evidence>
<evidence type="ECO:0000256" key="1">
    <source>
        <dbReference type="ARBA" id="ARBA00022741"/>
    </source>
</evidence>
<accession>A0ABY4QX25</accession>
<dbReference type="Pfam" id="PF13245">
    <property type="entry name" value="AAA_19"/>
    <property type="match status" value="1"/>
</dbReference>
<dbReference type="PANTHER" id="PTHR11070">
    <property type="entry name" value="UVRD / RECB / PCRA DNA HELICASE FAMILY MEMBER"/>
    <property type="match status" value="1"/>
</dbReference>
<feature type="domain" description="UvrD-like helicase ATP-binding" evidence="6">
    <location>
        <begin position="152"/>
        <end position="560"/>
    </location>
</feature>
<dbReference type="PROSITE" id="PS51198">
    <property type="entry name" value="UVRD_HELICASE_ATP_BIND"/>
    <property type="match status" value="1"/>
</dbReference>
<dbReference type="InterPro" id="IPR014016">
    <property type="entry name" value="UvrD-like_ATP-bd"/>
</dbReference>
<evidence type="ECO:0000313" key="8">
    <source>
        <dbReference type="Proteomes" id="UP001056336"/>
    </source>
</evidence>
<dbReference type="InterPro" id="IPR027417">
    <property type="entry name" value="P-loop_NTPase"/>
</dbReference>
<reference evidence="7" key="2">
    <citation type="submission" date="2022-05" db="EMBL/GenBank/DDBJ databases">
        <authorList>
            <person name="Kim J.-S."/>
            <person name="Lee K."/>
            <person name="Suh M."/>
            <person name="Eom M."/>
            <person name="Kim J.-S."/>
            <person name="Kim D.-S."/>
            <person name="Ko S.-H."/>
            <person name="Shin Y."/>
            <person name="Lee J.-S."/>
        </authorList>
    </citation>
    <scope>NUCLEOTIDE SEQUENCE</scope>
    <source>
        <strain evidence="7">N237</strain>
    </source>
</reference>
<evidence type="ECO:0000256" key="2">
    <source>
        <dbReference type="ARBA" id="ARBA00022801"/>
    </source>
</evidence>
<keyword evidence="4 5" id="KW-0067">ATP-binding</keyword>
<evidence type="ECO:0000256" key="5">
    <source>
        <dbReference type="PROSITE-ProRule" id="PRU00560"/>
    </source>
</evidence>
<dbReference type="PANTHER" id="PTHR11070:SF45">
    <property type="entry name" value="DNA 3'-5' HELICASE"/>
    <property type="match status" value="1"/>
</dbReference>